<dbReference type="InterPro" id="IPR051082">
    <property type="entry name" value="Pentapeptide-BTB/POZ_domain"/>
</dbReference>
<comment type="caution">
    <text evidence="1">The sequence shown here is derived from an EMBL/GenBank/DDBJ whole genome shotgun (WGS) entry which is preliminary data.</text>
</comment>
<dbReference type="Proteomes" id="UP000031599">
    <property type="component" value="Unassembled WGS sequence"/>
</dbReference>
<dbReference type="InterPro" id="IPR001646">
    <property type="entry name" value="5peptide_repeat"/>
</dbReference>
<dbReference type="PANTHER" id="PTHR14136">
    <property type="entry name" value="BTB_POZ DOMAIN-CONTAINING PROTEIN KCTD9"/>
    <property type="match status" value="1"/>
</dbReference>
<protein>
    <submittedName>
        <fullName evidence="1">Pentapeptide repeat family protein</fullName>
    </submittedName>
</protein>
<organism evidence="1 2">
    <name type="scientific">Enhygromyxa salina</name>
    <dbReference type="NCBI Taxonomy" id="215803"/>
    <lineage>
        <taxon>Bacteria</taxon>
        <taxon>Pseudomonadati</taxon>
        <taxon>Myxococcota</taxon>
        <taxon>Polyangia</taxon>
        <taxon>Nannocystales</taxon>
        <taxon>Nannocystaceae</taxon>
        <taxon>Enhygromyxa</taxon>
    </lineage>
</organism>
<reference evidence="1 2" key="1">
    <citation type="submission" date="2014-12" db="EMBL/GenBank/DDBJ databases">
        <title>Genome assembly of Enhygromyxa salina DSM 15201.</title>
        <authorList>
            <person name="Sharma G."/>
            <person name="Subramanian S."/>
        </authorList>
    </citation>
    <scope>NUCLEOTIDE SEQUENCE [LARGE SCALE GENOMIC DNA]</scope>
    <source>
        <strain evidence="1 2">DSM 15201</strain>
    </source>
</reference>
<dbReference type="Gene3D" id="2.160.20.80">
    <property type="entry name" value="E3 ubiquitin-protein ligase SopA"/>
    <property type="match status" value="2"/>
</dbReference>
<proteinExistence type="predicted"/>
<dbReference type="PANTHER" id="PTHR14136:SF17">
    <property type="entry name" value="BTB_POZ DOMAIN-CONTAINING PROTEIN KCTD9"/>
    <property type="match status" value="1"/>
</dbReference>
<dbReference type="AlphaFoldDB" id="A0A0C2CYW8"/>
<evidence type="ECO:0000313" key="2">
    <source>
        <dbReference type="Proteomes" id="UP000031599"/>
    </source>
</evidence>
<dbReference type="EMBL" id="JMCC02000065">
    <property type="protein sequence ID" value="KIG14835.1"/>
    <property type="molecule type" value="Genomic_DNA"/>
</dbReference>
<dbReference type="SUPFAM" id="SSF141571">
    <property type="entry name" value="Pentapeptide repeat-like"/>
    <property type="match status" value="2"/>
</dbReference>
<name>A0A0C2CYW8_9BACT</name>
<accession>A0A0C2CYW8</accession>
<gene>
    <name evidence="1" type="ORF">DB30_06288</name>
</gene>
<dbReference type="Pfam" id="PF13576">
    <property type="entry name" value="Pentapeptide_3"/>
    <property type="match status" value="1"/>
</dbReference>
<evidence type="ECO:0000313" key="1">
    <source>
        <dbReference type="EMBL" id="KIG14835.1"/>
    </source>
</evidence>
<sequence>MEPPRDDQDLPVAWTLADVRINEVKWAQPILHDHLTLERVQFTAAQWDRPVFRDCLLREVSFARTTFSHARFEGVVFQDCSFEGSTFEACVLDNCRFESCNLRFTTMLRTQTLRCVFTSLDVTVLDLRECDLSDSKFVTSKLHGPRVTRTTASTLELEGGELRGADLTACELNTLRITNVAVEGLRVIDCALEAGELYGGRIAEFSMSGTTAKRLIVSGCSELPGLRLLDCRIDELRLEACLNIPSPLIADSVLGGLITDNVVLYDAAFERVEAGDHSLLNDTTLTGALFNAGRWARLQLTGASLKDYVAVNNTHFQLLAFEQVQIDDAAQLRLAGDTYGDGSMTWGDLRGA</sequence>